<protein>
    <submittedName>
        <fullName evidence="1">Uncharacterized protein UPF0175</fullName>
    </submittedName>
</protein>
<keyword evidence="2" id="KW-1185">Reference proteome</keyword>
<proteinExistence type="predicted"/>
<dbReference type="EMBL" id="RBXL01000001">
    <property type="protein sequence ID" value="RKT45264.1"/>
    <property type="molecule type" value="Genomic_DNA"/>
</dbReference>
<comment type="caution">
    <text evidence="1">The sequence shown here is derived from an EMBL/GenBank/DDBJ whole genome shotgun (WGS) entry which is preliminary data.</text>
</comment>
<organism evidence="1 2">
    <name type="scientific">Thiocapsa rosea</name>
    <dbReference type="NCBI Taxonomy" id="69360"/>
    <lineage>
        <taxon>Bacteria</taxon>
        <taxon>Pseudomonadati</taxon>
        <taxon>Pseudomonadota</taxon>
        <taxon>Gammaproteobacteria</taxon>
        <taxon>Chromatiales</taxon>
        <taxon>Chromatiaceae</taxon>
        <taxon>Thiocapsa</taxon>
    </lineage>
</organism>
<evidence type="ECO:0000313" key="2">
    <source>
        <dbReference type="Proteomes" id="UP000274556"/>
    </source>
</evidence>
<dbReference type="RefSeq" id="WP_120797569.1">
    <property type="nucleotide sequence ID" value="NZ_RBXL01000001.1"/>
</dbReference>
<dbReference type="OrthoDB" id="8908881at2"/>
<dbReference type="Pfam" id="PF03683">
    <property type="entry name" value="UPF0175"/>
    <property type="match status" value="1"/>
</dbReference>
<accession>A0A495V7J9</accession>
<reference evidence="1 2" key="1">
    <citation type="submission" date="2018-10" db="EMBL/GenBank/DDBJ databases">
        <title>Genomic Encyclopedia of Archaeal and Bacterial Type Strains, Phase II (KMG-II): from individual species to whole genera.</title>
        <authorList>
            <person name="Goeker M."/>
        </authorList>
    </citation>
    <scope>NUCLEOTIDE SEQUENCE [LARGE SCALE GENOMIC DNA]</scope>
    <source>
        <strain evidence="1 2">DSM 235</strain>
    </source>
</reference>
<sequence>MHATNVRNLKKNPSLALRQAEESPVLVLKGDEPNALIVHLDKTMTEGEQSVRPVLAATLFQDGTLSLGGAVRLSGMVLPAFLQYLGDLGIDVVRCDETTGHDVADLDRWLAS</sequence>
<dbReference type="Proteomes" id="UP000274556">
    <property type="component" value="Unassembled WGS sequence"/>
</dbReference>
<name>A0A495V7J9_9GAMM</name>
<gene>
    <name evidence="1" type="ORF">BDD21_2699</name>
</gene>
<dbReference type="AlphaFoldDB" id="A0A495V7J9"/>
<evidence type="ECO:0000313" key="1">
    <source>
        <dbReference type="EMBL" id="RKT45264.1"/>
    </source>
</evidence>
<dbReference type="InterPro" id="IPR005368">
    <property type="entry name" value="UPF0175"/>
</dbReference>